<proteinExistence type="inferred from homology"/>
<dbReference type="Proteomes" id="UP000887116">
    <property type="component" value="Unassembled WGS sequence"/>
</dbReference>
<evidence type="ECO:0000256" key="4">
    <source>
        <dbReference type="ARBA" id="ARBA00022454"/>
    </source>
</evidence>
<keyword evidence="9" id="KW-1185">Reference proteome</keyword>
<evidence type="ECO:0000313" key="9">
    <source>
        <dbReference type="Proteomes" id="UP000887116"/>
    </source>
</evidence>
<protein>
    <recommendedName>
        <fullName evidence="6">Histone H2A</fullName>
    </recommendedName>
</protein>
<evidence type="ECO:0000256" key="5">
    <source>
        <dbReference type="ARBA" id="ARBA00023242"/>
    </source>
</evidence>
<dbReference type="AlphaFoldDB" id="A0A8X6I0F2"/>
<dbReference type="InterPro" id="IPR003958">
    <property type="entry name" value="CBFA_NFYB_domain"/>
</dbReference>
<comment type="caution">
    <text evidence="8">The sequence shown here is derived from an EMBL/GenBank/DDBJ whole genome shotgun (WGS) entry which is preliminary data.</text>
</comment>
<evidence type="ECO:0000259" key="7">
    <source>
        <dbReference type="Pfam" id="PF00808"/>
    </source>
</evidence>
<name>A0A8X6I0F2_TRICU</name>
<dbReference type="PANTHER" id="PTHR23430">
    <property type="entry name" value="HISTONE H2A"/>
    <property type="match status" value="1"/>
</dbReference>
<dbReference type="PROSITE" id="PS00046">
    <property type="entry name" value="HISTONE_H2A"/>
    <property type="match status" value="1"/>
</dbReference>
<evidence type="ECO:0000313" key="8">
    <source>
        <dbReference type="EMBL" id="GFR13114.1"/>
    </source>
</evidence>
<dbReference type="GO" id="GO:0000786">
    <property type="term" value="C:nucleosome"/>
    <property type="evidence" value="ECO:0007669"/>
    <property type="project" value="UniProtKB-KW"/>
</dbReference>
<keyword evidence="4 6" id="KW-0158">Chromosome</keyword>
<dbReference type="SMART" id="SM00414">
    <property type="entry name" value="H2A"/>
    <property type="match status" value="1"/>
</dbReference>
<comment type="subunit">
    <text evidence="6">The nucleosome is a histone octamer containing two molecules each of H2A, H2B, H3 and H4 assembled in one H3-H4 heterotetramer and two H2A-H2B heterodimers. The octamer wraps approximately 147 bp of DNA.</text>
</comment>
<dbReference type="InterPro" id="IPR032458">
    <property type="entry name" value="Histone_H2A_CS"/>
</dbReference>
<gene>
    <name evidence="8" type="primary">NCL1_34763</name>
    <name evidence="8" type="ORF">TNCT_666461</name>
</gene>
<comment type="subcellular location">
    <subcellularLocation>
        <location evidence="2">Chromosome</location>
    </subcellularLocation>
    <subcellularLocation>
        <location evidence="1 6">Nucleus</location>
    </subcellularLocation>
</comment>
<dbReference type="Gene3D" id="1.10.20.10">
    <property type="entry name" value="Histone, subunit A"/>
    <property type="match status" value="1"/>
</dbReference>
<dbReference type="OrthoDB" id="6412308at2759"/>
<evidence type="ECO:0000256" key="1">
    <source>
        <dbReference type="ARBA" id="ARBA00004123"/>
    </source>
</evidence>
<accession>A0A8X6I0F2</accession>
<evidence type="ECO:0000256" key="3">
    <source>
        <dbReference type="ARBA" id="ARBA00010691"/>
    </source>
</evidence>
<dbReference type="EMBL" id="BMAO01007021">
    <property type="protein sequence ID" value="GFR13114.1"/>
    <property type="molecule type" value="Genomic_DNA"/>
</dbReference>
<comment type="similarity">
    <text evidence="3 6">Belongs to the histone H2A family.</text>
</comment>
<feature type="domain" description="Transcription factor CBF/NF-Y/archaeal histone" evidence="7">
    <location>
        <begin position="17"/>
        <end position="79"/>
    </location>
</feature>
<dbReference type="InterPro" id="IPR009072">
    <property type="entry name" value="Histone-fold"/>
</dbReference>
<reference evidence="8" key="1">
    <citation type="submission" date="2020-07" db="EMBL/GenBank/DDBJ databases">
        <title>Multicomponent nature underlies the extraordinary mechanical properties of spider dragline silk.</title>
        <authorList>
            <person name="Kono N."/>
            <person name="Nakamura H."/>
            <person name="Mori M."/>
            <person name="Yoshida Y."/>
            <person name="Ohtoshi R."/>
            <person name="Malay A.D."/>
            <person name="Moran D.A.P."/>
            <person name="Tomita M."/>
            <person name="Numata K."/>
            <person name="Arakawa K."/>
        </authorList>
    </citation>
    <scope>NUCLEOTIDE SEQUENCE</scope>
</reference>
<dbReference type="CDD" id="cd00074">
    <property type="entry name" value="HFD_H2A"/>
    <property type="match status" value="1"/>
</dbReference>
<sequence>MPISRRMSKSKKAGLLFPVSRVKAMLKNKAILPRTSKYAAVYLTAILEYFGTEIVKAALEETRKNMSQRINPSHVNSAVRKDPRLAQQFQMIVLPQSSFVNFTENCAMNDSAFM</sequence>
<evidence type="ECO:0000256" key="6">
    <source>
        <dbReference type="RuleBase" id="RU003767"/>
    </source>
</evidence>
<dbReference type="PRINTS" id="PR00620">
    <property type="entry name" value="HISTONEH2A"/>
</dbReference>
<dbReference type="InterPro" id="IPR002119">
    <property type="entry name" value="Histone_H2A"/>
</dbReference>
<keyword evidence="5 6" id="KW-0539">Nucleus</keyword>
<dbReference type="GO" id="GO:0046982">
    <property type="term" value="F:protein heterodimerization activity"/>
    <property type="evidence" value="ECO:0007669"/>
    <property type="project" value="InterPro"/>
</dbReference>
<organism evidence="8 9">
    <name type="scientific">Trichonephila clavata</name>
    <name type="common">Joro spider</name>
    <name type="synonym">Nephila clavata</name>
    <dbReference type="NCBI Taxonomy" id="2740835"/>
    <lineage>
        <taxon>Eukaryota</taxon>
        <taxon>Metazoa</taxon>
        <taxon>Ecdysozoa</taxon>
        <taxon>Arthropoda</taxon>
        <taxon>Chelicerata</taxon>
        <taxon>Arachnida</taxon>
        <taxon>Araneae</taxon>
        <taxon>Araneomorphae</taxon>
        <taxon>Entelegynae</taxon>
        <taxon>Araneoidea</taxon>
        <taxon>Nephilidae</taxon>
        <taxon>Trichonephila</taxon>
    </lineage>
</organism>
<dbReference type="Pfam" id="PF00808">
    <property type="entry name" value="CBFD_NFYB_HMF"/>
    <property type="match status" value="1"/>
</dbReference>
<evidence type="ECO:0000256" key="2">
    <source>
        <dbReference type="ARBA" id="ARBA00004286"/>
    </source>
</evidence>
<keyword evidence="6" id="KW-0238">DNA-binding</keyword>
<dbReference type="GO" id="GO:0005634">
    <property type="term" value="C:nucleus"/>
    <property type="evidence" value="ECO:0007669"/>
    <property type="project" value="UniProtKB-SubCell"/>
</dbReference>
<keyword evidence="6" id="KW-0544">Nucleosome core</keyword>
<dbReference type="GO" id="GO:0030527">
    <property type="term" value="F:structural constituent of chromatin"/>
    <property type="evidence" value="ECO:0007669"/>
    <property type="project" value="InterPro"/>
</dbReference>
<dbReference type="GO" id="GO:0003677">
    <property type="term" value="F:DNA binding"/>
    <property type="evidence" value="ECO:0007669"/>
    <property type="project" value="UniProtKB-KW"/>
</dbReference>
<dbReference type="SUPFAM" id="SSF47113">
    <property type="entry name" value="Histone-fold"/>
    <property type="match status" value="1"/>
</dbReference>